<evidence type="ECO:0000256" key="6">
    <source>
        <dbReference type="ARBA" id="ARBA00022960"/>
    </source>
</evidence>
<comment type="similarity">
    <text evidence="10">Belongs to the MurCDEF family. MurF subfamily.</text>
</comment>
<dbReference type="EC" id="6.3.2.10" evidence="10 11"/>
<keyword evidence="6 10" id="KW-0133">Cell shape</keyword>
<evidence type="ECO:0000256" key="9">
    <source>
        <dbReference type="ARBA" id="ARBA00023316"/>
    </source>
</evidence>
<proteinExistence type="inferred from homology"/>
<evidence type="ECO:0000256" key="2">
    <source>
        <dbReference type="ARBA" id="ARBA00022598"/>
    </source>
</evidence>
<dbReference type="GO" id="GO:0008360">
    <property type="term" value="P:regulation of cell shape"/>
    <property type="evidence" value="ECO:0007669"/>
    <property type="project" value="UniProtKB-KW"/>
</dbReference>
<gene>
    <name evidence="10" type="primary">murF</name>
    <name evidence="15" type="ORF">ENX16_00200</name>
</gene>
<keyword evidence="7 10" id="KW-0573">Peptidoglycan synthesis</keyword>
<keyword evidence="1 10" id="KW-0963">Cytoplasm</keyword>
<dbReference type="InterPro" id="IPR035911">
    <property type="entry name" value="MurE/MurF_N"/>
</dbReference>
<feature type="domain" description="Mur ligase central" evidence="14">
    <location>
        <begin position="111"/>
        <end position="294"/>
    </location>
</feature>
<dbReference type="PANTHER" id="PTHR43024:SF1">
    <property type="entry name" value="UDP-N-ACETYLMURAMOYL-TRIPEPTIDE--D-ALANYL-D-ALANINE LIGASE"/>
    <property type="match status" value="1"/>
</dbReference>
<evidence type="ECO:0000259" key="12">
    <source>
        <dbReference type="Pfam" id="PF01225"/>
    </source>
</evidence>
<keyword evidence="9 10" id="KW-0961">Cell wall biogenesis/degradation</keyword>
<dbReference type="SUPFAM" id="SSF53244">
    <property type="entry name" value="MurD-like peptide ligases, peptide-binding domain"/>
    <property type="match status" value="1"/>
</dbReference>
<dbReference type="InterPro" id="IPR000713">
    <property type="entry name" value="Mur_ligase_N"/>
</dbReference>
<sequence length="461" mass="50719">MEKLKIADIITATQGNLVSGFPESLIHGITIDSRRVNPGDLFIAIKGKRVDGHQFIAEALKNGAAAVMVDDLSRLAEISKVAVIQVPDTKQALLNFARWYRLRLNARVVAITGSNGKTTTKEMLAQLLDGKYRVVKAKASFNNDIGVPLTVLEMNQSTQVGIFEIEMNELGGTARLARVCLPEIAIVTNVGDTHLEFMKDRTGVAQEKFELIESLPAHGVAILNYDDPLVMKMKRPGIRTITFGLNQQADVFATQINEHGIAKLEFKLFGKYAVRLSIPGKHNLYNFLAAAAAAYEIGLHWEEIIHLENRVCLPPQRLGIQKIGSVVLIDDCFNANPQSMAAALEVLKNIAPKENRVAILGDMLELGEYAQDLHRALGKNVAQVVDRLVVVGWLAQFIAEGARAAGLTPARLRYYPNSQSIGDDLFDIFKPGDTILIKGSRAMSMENIILKIVRYYGGETH</sequence>
<keyword evidence="8 10" id="KW-0131">Cell cycle</keyword>
<dbReference type="SUPFAM" id="SSF53623">
    <property type="entry name" value="MurD-like peptide ligases, catalytic domain"/>
    <property type="match status" value="1"/>
</dbReference>
<dbReference type="Gene3D" id="3.40.1190.10">
    <property type="entry name" value="Mur-like, catalytic domain"/>
    <property type="match status" value="1"/>
</dbReference>
<dbReference type="Gene3D" id="3.90.190.20">
    <property type="entry name" value="Mur ligase, C-terminal domain"/>
    <property type="match status" value="1"/>
</dbReference>
<dbReference type="Pfam" id="PF01225">
    <property type="entry name" value="Mur_ligase"/>
    <property type="match status" value="1"/>
</dbReference>
<dbReference type="InterPro" id="IPR013221">
    <property type="entry name" value="Mur_ligase_cen"/>
</dbReference>
<dbReference type="InterPro" id="IPR036565">
    <property type="entry name" value="Mur-like_cat_sf"/>
</dbReference>
<evidence type="ECO:0000256" key="5">
    <source>
        <dbReference type="ARBA" id="ARBA00022840"/>
    </source>
</evidence>
<dbReference type="GO" id="GO:0071555">
    <property type="term" value="P:cell wall organization"/>
    <property type="evidence" value="ECO:0007669"/>
    <property type="project" value="UniProtKB-KW"/>
</dbReference>
<comment type="pathway">
    <text evidence="10 11">Cell wall biogenesis; peptidoglycan biosynthesis.</text>
</comment>
<evidence type="ECO:0000256" key="4">
    <source>
        <dbReference type="ARBA" id="ARBA00022741"/>
    </source>
</evidence>
<evidence type="ECO:0000259" key="13">
    <source>
        <dbReference type="Pfam" id="PF02875"/>
    </source>
</evidence>
<dbReference type="InterPro" id="IPR005863">
    <property type="entry name" value="UDP-N-AcMur_synth"/>
</dbReference>
<comment type="caution">
    <text evidence="15">The sequence shown here is derived from an EMBL/GenBank/DDBJ whole genome shotgun (WGS) entry which is preliminary data.</text>
</comment>
<dbReference type="GO" id="GO:0047480">
    <property type="term" value="F:UDP-N-acetylmuramoyl-tripeptide-D-alanyl-D-alanine ligase activity"/>
    <property type="evidence" value="ECO:0007669"/>
    <property type="project" value="UniProtKB-UniRule"/>
</dbReference>
<evidence type="ECO:0000256" key="8">
    <source>
        <dbReference type="ARBA" id="ARBA00023306"/>
    </source>
</evidence>
<dbReference type="NCBIfam" id="TIGR01143">
    <property type="entry name" value="murF"/>
    <property type="match status" value="1"/>
</dbReference>
<evidence type="ECO:0000256" key="1">
    <source>
        <dbReference type="ARBA" id="ARBA00022490"/>
    </source>
</evidence>
<dbReference type="InterPro" id="IPR004101">
    <property type="entry name" value="Mur_ligase_C"/>
</dbReference>
<name>A0A7V3UZ49_UNCW3</name>
<dbReference type="GO" id="GO:0005737">
    <property type="term" value="C:cytoplasm"/>
    <property type="evidence" value="ECO:0007669"/>
    <property type="project" value="UniProtKB-SubCell"/>
</dbReference>
<dbReference type="Pfam" id="PF08245">
    <property type="entry name" value="Mur_ligase_M"/>
    <property type="match status" value="1"/>
</dbReference>
<feature type="domain" description="Mur ligase C-terminal" evidence="13">
    <location>
        <begin position="322"/>
        <end position="441"/>
    </location>
</feature>
<evidence type="ECO:0000313" key="15">
    <source>
        <dbReference type="EMBL" id="HGD12498.1"/>
    </source>
</evidence>
<feature type="domain" description="Mur ligase N-terminal catalytic" evidence="12">
    <location>
        <begin position="26"/>
        <end position="98"/>
    </location>
</feature>
<dbReference type="HAMAP" id="MF_02019">
    <property type="entry name" value="MurF"/>
    <property type="match status" value="1"/>
</dbReference>
<dbReference type="Gene3D" id="3.40.1390.10">
    <property type="entry name" value="MurE/MurF, N-terminal domain"/>
    <property type="match status" value="1"/>
</dbReference>
<protein>
    <recommendedName>
        <fullName evidence="10 11">UDP-N-acetylmuramoyl-tripeptide--D-alanyl-D-alanine ligase</fullName>
        <ecNumber evidence="10 11">6.3.2.10</ecNumber>
    </recommendedName>
    <alternativeName>
        <fullName evidence="10">D-alanyl-D-alanine-adding enzyme</fullName>
    </alternativeName>
</protein>
<feature type="binding site" evidence="10">
    <location>
        <begin position="113"/>
        <end position="119"/>
    </location>
    <ligand>
        <name>ATP</name>
        <dbReference type="ChEBI" id="CHEBI:30616"/>
    </ligand>
</feature>
<keyword evidence="5 10" id="KW-0067">ATP-binding</keyword>
<dbReference type="InterPro" id="IPR051046">
    <property type="entry name" value="MurCDEF_CellWall_CoF430Synth"/>
</dbReference>
<keyword evidence="3 10" id="KW-0132">Cell division</keyword>
<accession>A0A7V3UZ49</accession>
<evidence type="ECO:0000259" key="14">
    <source>
        <dbReference type="Pfam" id="PF08245"/>
    </source>
</evidence>
<dbReference type="AlphaFoldDB" id="A0A7V3UZ49"/>
<dbReference type="GO" id="GO:0051301">
    <property type="term" value="P:cell division"/>
    <property type="evidence" value="ECO:0007669"/>
    <property type="project" value="UniProtKB-KW"/>
</dbReference>
<dbReference type="PANTHER" id="PTHR43024">
    <property type="entry name" value="UDP-N-ACETYLMURAMOYL-TRIPEPTIDE--D-ALANYL-D-ALANINE LIGASE"/>
    <property type="match status" value="1"/>
</dbReference>
<evidence type="ECO:0000256" key="3">
    <source>
        <dbReference type="ARBA" id="ARBA00022618"/>
    </source>
</evidence>
<dbReference type="GO" id="GO:0009252">
    <property type="term" value="P:peptidoglycan biosynthetic process"/>
    <property type="evidence" value="ECO:0007669"/>
    <property type="project" value="UniProtKB-UniRule"/>
</dbReference>
<dbReference type="SUPFAM" id="SSF63418">
    <property type="entry name" value="MurE/MurF N-terminal domain"/>
    <property type="match status" value="1"/>
</dbReference>
<comment type="catalytic activity">
    <reaction evidence="10 11">
        <text>D-alanyl-D-alanine + UDP-N-acetyl-alpha-D-muramoyl-L-alanyl-gamma-D-glutamyl-meso-2,6-diaminopimelate + ATP = UDP-N-acetyl-alpha-D-muramoyl-L-alanyl-gamma-D-glutamyl-meso-2,6-diaminopimeloyl-D-alanyl-D-alanine + ADP + phosphate + H(+)</text>
        <dbReference type="Rhea" id="RHEA:28374"/>
        <dbReference type="ChEBI" id="CHEBI:15378"/>
        <dbReference type="ChEBI" id="CHEBI:30616"/>
        <dbReference type="ChEBI" id="CHEBI:43474"/>
        <dbReference type="ChEBI" id="CHEBI:57822"/>
        <dbReference type="ChEBI" id="CHEBI:61386"/>
        <dbReference type="ChEBI" id="CHEBI:83905"/>
        <dbReference type="ChEBI" id="CHEBI:456216"/>
        <dbReference type="EC" id="6.3.2.10"/>
    </reaction>
</comment>
<dbReference type="UniPathway" id="UPA00219"/>
<keyword evidence="2 10" id="KW-0436">Ligase</keyword>
<evidence type="ECO:0000256" key="10">
    <source>
        <dbReference type="HAMAP-Rule" id="MF_02019"/>
    </source>
</evidence>
<dbReference type="GO" id="GO:0005524">
    <property type="term" value="F:ATP binding"/>
    <property type="evidence" value="ECO:0007669"/>
    <property type="project" value="UniProtKB-UniRule"/>
</dbReference>
<comment type="subcellular location">
    <subcellularLocation>
        <location evidence="10 11">Cytoplasm</location>
    </subcellularLocation>
</comment>
<reference evidence="15" key="1">
    <citation type="journal article" date="2020" name="mSystems">
        <title>Genome- and Community-Level Interaction Insights into Carbon Utilization and Element Cycling Functions of Hydrothermarchaeota in Hydrothermal Sediment.</title>
        <authorList>
            <person name="Zhou Z."/>
            <person name="Liu Y."/>
            <person name="Xu W."/>
            <person name="Pan J."/>
            <person name="Luo Z.H."/>
            <person name="Li M."/>
        </authorList>
    </citation>
    <scope>NUCLEOTIDE SEQUENCE [LARGE SCALE GENOMIC DNA]</scope>
    <source>
        <strain evidence="15">SpSt-914</strain>
    </source>
</reference>
<evidence type="ECO:0000256" key="7">
    <source>
        <dbReference type="ARBA" id="ARBA00022984"/>
    </source>
</evidence>
<keyword evidence="4 10" id="KW-0547">Nucleotide-binding</keyword>
<evidence type="ECO:0000256" key="11">
    <source>
        <dbReference type="RuleBase" id="RU004136"/>
    </source>
</evidence>
<dbReference type="Pfam" id="PF02875">
    <property type="entry name" value="Mur_ligase_C"/>
    <property type="match status" value="1"/>
</dbReference>
<organism evidence="15">
    <name type="scientific">candidate division WOR-3 bacterium</name>
    <dbReference type="NCBI Taxonomy" id="2052148"/>
    <lineage>
        <taxon>Bacteria</taxon>
        <taxon>Bacteria division WOR-3</taxon>
    </lineage>
</organism>
<dbReference type="InterPro" id="IPR036615">
    <property type="entry name" value="Mur_ligase_C_dom_sf"/>
</dbReference>
<dbReference type="EMBL" id="DTMZ01000002">
    <property type="protein sequence ID" value="HGD12498.1"/>
    <property type="molecule type" value="Genomic_DNA"/>
</dbReference>
<comment type="function">
    <text evidence="10 11">Involved in cell wall formation. Catalyzes the final step in the synthesis of UDP-N-acetylmuramoyl-pentapeptide, the precursor of murein.</text>
</comment>